<proteinExistence type="predicted"/>
<evidence type="ECO:0000313" key="3">
    <source>
        <dbReference type="Proteomes" id="UP000318528"/>
    </source>
</evidence>
<sequence>MKNYFYILAVFVCFSCIREKKCNIVPISLEEMDTKKIKGDFIFKSKNGNIDTLSLIDNYDVLTNKEIKSPTNYVRCNHSIGFDYLSKNKNGIIKISLKKNEDKEYTFSVVGFCVDEDFKMNQTEVIKDSLFIIKVDSCENSKFKELAFRKFKLEYFITQNGDIWKPIKFIPKDLKK</sequence>
<comment type="caution">
    <text evidence="2">The sequence shown here is derived from an EMBL/GenBank/DDBJ whole genome shotgun (WGS) entry which is preliminary data.</text>
</comment>
<dbReference type="EMBL" id="VJZN01000022">
    <property type="protein sequence ID" value="TRX04875.1"/>
    <property type="molecule type" value="Genomic_DNA"/>
</dbReference>
<dbReference type="EMBL" id="VJZL01000013">
    <property type="protein sequence ID" value="TRX09651.1"/>
    <property type="molecule type" value="Genomic_DNA"/>
</dbReference>
<accession>A0A553BN57</accession>
<dbReference type="AlphaFoldDB" id="A0A553BN57"/>
<reference evidence="3 4" key="1">
    <citation type="submission" date="2019-07" db="EMBL/GenBank/DDBJ databases">
        <title>Novel species of Flavobacterium.</title>
        <authorList>
            <person name="Liu Q."/>
            <person name="Xin Y.-H."/>
        </authorList>
    </citation>
    <scope>NUCLEOTIDE SEQUENCE [LARGE SCALE GENOMIC DNA]</scope>
    <source>
        <strain evidence="1 3">GSP39</strain>
        <strain evidence="2 4">GSR22</strain>
    </source>
</reference>
<evidence type="ECO:0000313" key="4">
    <source>
        <dbReference type="Proteomes" id="UP000318669"/>
    </source>
</evidence>
<evidence type="ECO:0000313" key="2">
    <source>
        <dbReference type="EMBL" id="TRX09651.1"/>
    </source>
</evidence>
<keyword evidence="3" id="KW-1185">Reference proteome</keyword>
<gene>
    <name evidence="2" type="ORF">FNW11_09105</name>
    <name evidence="1" type="ORF">FNW12_12510</name>
</gene>
<name>A0A553BN57_9FLAO</name>
<protein>
    <submittedName>
        <fullName evidence="2">Uncharacterized protein</fullName>
    </submittedName>
</protein>
<dbReference type="Proteomes" id="UP000318528">
    <property type="component" value="Unassembled WGS sequence"/>
</dbReference>
<organism evidence="2 4">
    <name type="scientific">Flavobacterium gawalongense</name>
    <dbReference type="NCBI Taxonomy" id="2594432"/>
    <lineage>
        <taxon>Bacteria</taxon>
        <taxon>Pseudomonadati</taxon>
        <taxon>Bacteroidota</taxon>
        <taxon>Flavobacteriia</taxon>
        <taxon>Flavobacteriales</taxon>
        <taxon>Flavobacteriaceae</taxon>
        <taxon>Flavobacterium</taxon>
    </lineage>
</organism>
<dbReference type="RefSeq" id="WP_143388160.1">
    <property type="nucleotide sequence ID" value="NZ_VJZL01000013.1"/>
</dbReference>
<dbReference type="OrthoDB" id="1380890at2"/>
<dbReference type="Proteomes" id="UP000318669">
    <property type="component" value="Unassembled WGS sequence"/>
</dbReference>
<evidence type="ECO:0000313" key="1">
    <source>
        <dbReference type="EMBL" id="TRX04875.1"/>
    </source>
</evidence>